<feature type="region of interest" description="Disordered" evidence="1">
    <location>
        <begin position="949"/>
        <end position="1004"/>
    </location>
</feature>
<gene>
    <name evidence="3" type="ORF">NP233_g6977</name>
</gene>
<dbReference type="InterPro" id="IPR040976">
    <property type="entry name" value="Pkinase_fungal"/>
</dbReference>
<keyword evidence="4" id="KW-1185">Reference proteome</keyword>
<feature type="region of interest" description="Disordered" evidence="1">
    <location>
        <begin position="372"/>
        <end position="402"/>
    </location>
</feature>
<feature type="compositionally biased region" description="Low complexity" evidence="1">
    <location>
        <begin position="575"/>
        <end position="588"/>
    </location>
</feature>
<feature type="domain" description="Fungal-type protein kinase" evidence="2">
    <location>
        <begin position="542"/>
        <end position="690"/>
    </location>
</feature>
<accession>A0AAD5VST9</accession>
<dbReference type="AlphaFoldDB" id="A0AAD5VST9"/>
<evidence type="ECO:0000256" key="1">
    <source>
        <dbReference type="SAM" id="MobiDB-lite"/>
    </source>
</evidence>
<evidence type="ECO:0000313" key="4">
    <source>
        <dbReference type="Proteomes" id="UP001213000"/>
    </source>
</evidence>
<organism evidence="3 4">
    <name type="scientific">Leucocoprinus birnbaumii</name>
    <dbReference type="NCBI Taxonomy" id="56174"/>
    <lineage>
        <taxon>Eukaryota</taxon>
        <taxon>Fungi</taxon>
        <taxon>Dikarya</taxon>
        <taxon>Basidiomycota</taxon>
        <taxon>Agaricomycotina</taxon>
        <taxon>Agaricomycetes</taxon>
        <taxon>Agaricomycetidae</taxon>
        <taxon>Agaricales</taxon>
        <taxon>Agaricineae</taxon>
        <taxon>Agaricaceae</taxon>
        <taxon>Leucocoprinus</taxon>
    </lineage>
</organism>
<feature type="compositionally biased region" description="Polar residues" evidence="1">
    <location>
        <begin position="949"/>
        <end position="988"/>
    </location>
</feature>
<feature type="domain" description="Fungal-type protein kinase" evidence="2">
    <location>
        <begin position="188"/>
        <end position="314"/>
    </location>
</feature>
<dbReference type="EMBL" id="JANIEX010000484">
    <property type="protein sequence ID" value="KAJ3566488.1"/>
    <property type="molecule type" value="Genomic_DNA"/>
</dbReference>
<feature type="region of interest" description="Disordered" evidence="1">
    <location>
        <begin position="567"/>
        <end position="588"/>
    </location>
</feature>
<comment type="caution">
    <text evidence="3">The sequence shown here is derived from an EMBL/GenBank/DDBJ whole genome shotgun (WGS) entry which is preliminary data.</text>
</comment>
<evidence type="ECO:0000259" key="2">
    <source>
        <dbReference type="Pfam" id="PF17667"/>
    </source>
</evidence>
<feature type="compositionally biased region" description="Basic residues" evidence="1">
    <location>
        <begin position="993"/>
        <end position="1004"/>
    </location>
</feature>
<dbReference type="InterPro" id="IPR011009">
    <property type="entry name" value="Kinase-like_dom_sf"/>
</dbReference>
<feature type="region of interest" description="Disordered" evidence="1">
    <location>
        <begin position="496"/>
        <end position="516"/>
    </location>
</feature>
<dbReference type="Proteomes" id="UP001213000">
    <property type="component" value="Unassembled WGS sequence"/>
</dbReference>
<evidence type="ECO:0000313" key="3">
    <source>
        <dbReference type="EMBL" id="KAJ3566488.1"/>
    </source>
</evidence>
<proteinExistence type="predicted"/>
<dbReference type="PANTHER" id="PTHR38248">
    <property type="entry name" value="FUNK1 6"/>
    <property type="match status" value="1"/>
</dbReference>
<reference evidence="3" key="1">
    <citation type="submission" date="2022-07" db="EMBL/GenBank/DDBJ databases">
        <title>Genome Sequence of Leucocoprinus birnbaumii.</title>
        <authorList>
            <person name="Buettner E."/>
        </authorList>
    </citation>
    <scope>NUCLEOTIDE SEQUENCE</scope>
    <source>
        <strain evidence="3">VT141</strain>
    </source>
</reference>
<name>A0AAD5VST9_9AGAR</name>
<protein>
    <recommendedName>
        <fullName evidence="2">Fungal-type protein kinase domain-containing protein</fullName>
    </recommendedName>
</protein>
<dbReference type="PANTHER" id="PTHR38248:SF2">
    <property type="entry name" value="FUNK1 11"/>
    <property type="match status" value="1"/>
</dbReference>
<dbReference type="Pfam" id="PF17667">
    <property type="entry name" value="Pkinase_fungal"/>
    <property type="match status" value="2"/>
</dbReference>
<feature type="region of interest" description="Disordered" evidence="1">
    <location>
        <begin position="1"/>
        <end position="86"/>
    </location>
</feature>
<dbReference type="SUPFAM" id="SSF56112">
    <property type="entry name" value="Protein kinase-like (PK-like)"/>
    <property type="match status" value="1"/>
</dbReference>
<feature type="compositionally biased region" description="Polar residues" evidence="1">
    <location>
        <begin position="497"/>
        <end position="510"/>
    </location>
</feature>
<sequence length="1004" mass="112715">MSVPPQDNFVPPHFVHYPTGGTVHPVARKRAYISDQDGRAYRTRGQLQPKSKAEEGEQTQPEDIPAENSRPSSPTPTKRTREPREALLYEPLVKILNRIAQTSTKLRKDQDEVLPRAEWVNTHKKAPKTRNTDGNILLPNVSLTYTENATQMRTWGPRVESAKSCTSTQSLSFNLALTQYLTYEHQQPDTFLNESTEELDSVTKTVQSRLWLQIYTVVEVKAQKATDVLAQLATYVRQIFMEQLDRLYVFASTFELDTLRVHLFDRSGIISSTPINIHQSPIQFISAIASWSYFSPKELGWDPTVHVWSDGKAVSSYKTSMKTFTCAYDVPWVIESFDGMSSKSDGAADCEVPHDTHIVMTSEASRAPFIGGDASVESDPPRDLDSVGGAPSESTAGPPMTVDYLEAGNAYEDDDEMIGDGKGANEPTHHCSTSGKRHWVAIRSLTIRDAKRLWGRGTIVLEVVSLEDWKGKNEQAEIYVMKQSWQRLPGLDGSSMGLVNSSNTATSRPSATEGLNEELESQPFEAFVLHRAGLHSRIEAAGFVRVDSRKVDTSTYIRKDVRAELSSPLMKPTKSSSGSRSQSTTQSRLSGLWDKVRVASKQSSQQEFQEAHLAFVNRILVRMVLRLPGVTVQDFVDKTELLEGFRGAIKDHEVCYRNGIIQRDVSLNNIIISNGRGHLIDFDHSKFTRQFKPLNTGTARRIRDEERILQSFEESVVRSAEMCDLNPEIYLLSAKDGVESVIGPRDTQQRLSLEDFGWPREPYEIPVFEARHAGPGYVTGTPPYLSSWLATSTFVAHTAIHDAESFVWSFAYAILKYSGPGAAPRQTTPELDAVLDLYFFHRRSIKAKWDVLQNKQLLETLLNHVSPYFEDLKDLLRDWHRVLTLARTFPTGMEHNYPHQAFLSCIERAIKRTGADNFSDSEQSAKNARKEHIEDIKRAIREQQTTHAFTHSISDTATSSTAPVQAQDAPSSDPVTHVLDTSDSTADEQSPPRKIRKKLKEASQ</sequence>